<protein>
    <submittedName>
        <fullName evidence="2">Uncharacterized protein</fullName>
    </submittedName>
</protein>
<keyword evidence="3" id="KW-1185">Reference proteome</keyword>
<dbReference type="Proteomes" id="UP000566819">
    <property type="component" value="Unassembled WGS sequence"/>
</dbReference>
<accession>A0A8H4RJ24</accession>
<sequence>MNGEQDPSKPETAKEWEELEAQTRARIGPPGRRYKQFLDELEERAKKEQEGREFSGDTDSEGEEYEADNESDEEDSGSEDETESTKREAKLTDEEIEKIRYDAANPSTRLGPLPIYLRPL</sequence>
<comment type="caution">
    <text evidence="2">The sequence shown here is derived from an EMBL/GenBank/DDBJ whole genome shotgun (WGS) entry which is preliminary data.</text>
</comment>
<feature type="compositionally biased region" description="Basic and acidic residues" evidence="1">
    <location>
        <begin position="1"/>
        <end position="16"/>
    </location>
</feature>
<evidence type="ECO:0000313" key="3">
    <source>
        <dbReference type="Proteomes" id="UP000566819"/>
    </source>
</evidence>
<evidence type="ECO:0000313" key="2">
    <source>
        <dbReference type="EMBL" id="KAF4629928.1"/>
    </source>
</evidence>
<organism evidence="2 3">
    <name type="scientific">Cudoniella acicularis</name>
    <dbReference type="NCBI Taxonomy" id="354080"/>
    <lineage>
        <taxon>Eukaryota</taxon>
        <taxon>Fungi</taxon>
        <taxon>Dikarya</taxon>
        <taxon>Ascomycota</taxon>
        <taxon>Pezizomycotina</taxon>
        <taxon>Leotiomycetes</taxon>
        <taxon>Helotiales</taxon>
        <taxon>Tricladiaceae</taxon>
        <taxon>Cudoniella</taxon>
    </lineage>
</organism>
<dbReference type="AlphaFoldDB" id="A0A8H4RJ24"/>
<feature type="region of interest" description="Disordered" evidence="1">
    <location>
        <begin position="1"/>
        <end position="120"/>
    </location>
</feature>
<name>A0A8H4RJ24_9HELO</name>
<feature type="compositionally biased region" description="Acidic residues" evidence="1">
    <location>
        <begin position="56"/>
        <end position="82"/>
    </location>
</feature>
<dbReference type="EMBL" id="JAAMPI010000610">
    <property type="protein sequence ID" value="KAF4629928.1"/>
    <property type="molecule type" value="Genomic_DNA"/>
</dbReference>
<proteinExistence type="predicted"/>
<reference evidence="2 3" key="1">
    <citation type="submission" date="2020-03" db="EMBL/GenBank/DDBJ databases">
        <title>Draft Genome Sequence of Cudoniella acicularis.</title>
        <authorList>
            <person name="Buettner E."/>
            <person name="Kellner H."/>
        </authorList>
    </citation>
    <scope>NUCLEOTIDE SEQUENCE [LARGE SCALE GENOMIC DNA]</scope>
    <source>
        <strain evidence="2 3">DSM 108380</strain>
    </source>
</reference>
<gene>
    <name evidence="2" type="ORF">G7Y89_g8211</name>
</gene>
<evidence type="ECO:0000256" key="1">
    <source>
        <dbReference type="SAM" id="MobiDB-lite"/>
    </source>
</evidence>
<feature type="compositionally biased region" description="Basic and acidic residues" evidence="1">
    <location>
        <begin position="43"/>
        <end position="55"/>
    </location>
</feature>
<feature type="compositionally biased region" description="Basic and acidic residues" evidence="1">
    <location>
        <begin position="83"/>
        <end position="101"/>
    </location>
</feature>